<organism evidence="1 2">
    <name type="scientific">Metabacillus bambusae</name>
    <dbReference type="NCBI Taxonomy" id="2795218"/>
    <lineage>
        <taxon>Bacteria</taxon>
        <taxon>Bacillati</taxon>
        <taxon>Bacillota</taxon>
        <taxon>Bacilli</taxon>
        <taxon>Bacillales</taxon>
        <taxon>Bacillaceae</taxon>
        <taxon>Metabacillus</taxon>
    </lineage>
</organism>
<dbReference type="SUPFAM" id="SSF102405">
    <property type="entry name" value="MCP/YpsA-like"/>
    <property type="match status" value="1"/>
</dbReference>
<sequence length="209" mass="23422">MQQAYILGVTGHRDIHPQAFQEVKEKTGAWLDDLLFKKPNKQIIVLSPLASGADQLVAELSLERGLALHVTLPFPLERYIEDFKSDKEREQFYSLYEQAVHAYVPELIQGKKNDASCYFAVGAHVAQHSHLLFALWNGAKSPEKVGGTAHIVRCQLQGFPDEFTSPSALSHRETVWIRTQRSGDSSLSPKGIHLTNDRYIIIGKDDNNG</sequence>
<comment type="caution">
    <text evidence="1">The sequence shown here is derived from an EMBL/GenBank/DDBJ whole genome shotgun (WGS) entry which is preliminary data.</text>
</comment>
<accession>A0ABS3N157</accession>
<proteinExistence type="predicted"/>
<protein>
    <submittedName>
        <fullName evidence="1">Uncharacterized protein</fullName>
    </submittedName>
</protein>
<dbReference type="RefSeq" id="WP_207977169.1">
    <property type="nucleotide sequence ID" value="NZ_JAGDEL010000005.1"/>
</dbReference>
<name>A0ABS3N157_9BACI</name>
<evidence type="ECO:0000313" key="2">
    <source>
        <dbReference type="Proteomes" id="UP000663981"/>
    </source>
</evidence>
<dbReference type="Proteomes" id="UP000663981">
    <property type="component" value="Unassembled WGS sequence"/>
</dbReference>
<dbReference type="Gene3D" id="3.40.50.450">
    <property type="match status" value="1"/>
</dbReference>
<gene>
    <name evidence="1" type="ORF">I7822_09025</name>
</gene>
<reference evidence="1 2" key="1">
    <citation type="submission" date="2021-03" db="EMBL/GenBank/DDBJ databases">
        <title>Whole genome sequence of Metabacillus bambusae BG109.</title>
        <authorList>
            <person name="Jeong J.W."/>
        </authorList>
    </citation>
    <scope>NUCLEOTIDE SEQUENCE [LARGE SCALE GENOMIC DNA]</scope>
    <source>
        <strain evidence="1 2">BG109</strain>
    </source>
</reference>
<keyword evidence="2" id="KW-1185">Reference proteome</keyword>
<evidence type="ECO:0000313" key="1">
    <source>
        <dbReference type="EMBL" id="MBO1511811.1"/>
    </source>
</evidence>
<dbReference type="EMBL" id="JAGDEL010000005">
    <property type="protein sequence ID" value="MBO1511811.1"/>
    <property type="molecule type" value="Genomic_DNA"/>
</dbReference>